<proteinExistence type="predicted"/>
<evidence type="ECO:0000313" key="3">
    <source>
        <dbReference type="Proteomes" id="UP000053097"/>
    </source>
</evidence>
<name>A0A026W7P2_OOCBI</name>
<evidence type="ECO:0000256" key="1">
    <source>
        <dbReference type="SAM" id="MobiDB-lite"/>
    </source>
</evidence>
<feature type="region of interest" description="Disordered" evidence="1">
    <location>
        <begin position="55"/>
        <end position="95"/>
    </location>
</feature>
<reference evidence="2 3" key="1">
    <citation type="journal article" date="2014" name="Curr. Biol.">
        <title>The genome of the clonal raider ant Cerapachys biroi.</title>
        <authorList>
            <person name="Oxley P.R."/>
            <person name="Ji L."/>
            <person name="Fetter-Pruneda I."/>
            <person name="McKenzie S.K."/>
            <person name="Li C."/>
            <person name="Hu H."/>
            <person name="Zhang G."/>
            <person name="Kronauer D.J."/>
        </authorList>
    </citation>
    <scope>NUCLEOTIDE SEQUENCE [LARGE SCALE GENOMIC DNA]</scope>
</reference>
<dbReference type="EMBL" id="KK107356">
    <property type="protein sequence ID" value="EZA52018.1"/>
    <property type="molecule type" value="Genomic_DNA"/>
</dbReference>
<gene>
    <name evidence="2" type="ORF">X777_09039</name>
</gene>
<dbReference type="AlphaFoldDB" id="A0A026W7P2"/>
<protein>
    <submittedName>
        <fullName evidence="2">Uncharacterized protein</fullName>
    </submittedName>
</protein>
<dbReference type="Proteomes" id="UP000053097">
    <property type="component" value="Unassembled WGS sequence"/>
</dbReference>
<organism evidence="2 3">
    <name type="scientific">Ooceraea biroi</name>
    <name type="common">Clonal raider ant</name>
    <name type="synonym">Cerapachys biroi</name>
    <dbReference type="NCBI Taxonomy" id="2015173"/>
    <lineage>
        <taxon>Eukaryota</taxon>
        <taxon>Metazoa</taxon>
        <taxon>Ecdysozoa</taxon>
        <taxon>Arthropoda</taxon>
        <taxon>Hexapoda</taxon>
        <taxon>Insecta</taxon>
        <taxon>Pterygota</taxon>
        <taxon>Neoptera</taxon>
        <taxon>Endopterygota</taxon>
        <taxon>Hymenoptera</taxon>
        <taxon>Apocrita</taxon>
        <taxon>Aculeata</taxon>
        <taxon>Formicoidea</taxon>
        <taxon>Formicidae</taxon>
        <taxon>Dorylinae</taxon>
        <taxon>Ooceraea</taxon>
    </lineage>
</organism>
<evidence type="ECO:0000313" key="2">
    <source>
        <dbReference type="EMBL" id="EZA52018.1"/>
    </source>
</evidence>
<feature type="compositionally biased region" description="Basic and acidic residues" evidence="1">
    <location>
        <begin position="59"/>
        <end position="72"/>
    </location>
</feature>
<keyword evidence="3" id="KW-1185">Reference proteome</keyword>
<feature type="compositionally biased region" description="Basic and acidic residues" evidence="1">
    <location>
        <begin position="82"/>
        <end position="95"/>
    </location>
</feature>
<sequence length="95" mass="11012">MGKATERERERFQIQLDTRKARERRIEMKRDRTINERGRERSTKEGTCICMGKARVGRRGLEGERESDRDAVEEGDQGSRGIKTEGGKRTEGTRE</sequence>
<accession>A0A026W7P2</accession>